<dbReference type="InterPro" id="IPR000644">
    <property type="entry name" value="CBS_dom"/>
</dbReference>
<feature type="domain" description="CBS" evidence="3">
    <location>
        <begin position="7"/>
        <end position="64"/>
    </location>
</feature>
<protein>
    <recommendedName>
        <fullName evidence="3">CBS domain-containing protein</fullName>
    </recommendedName>
</protein>
<dbReference type="CDD" id="cd04622">
    <property type="entry name" value="CBS_pair_HRP1_like"/>
    <property type="match status" value="1"/>
</dbReference>
<dbReference type="PROSITE" id="PS51371">
    <property type="entry name" value="CBS"/>
    <property type="match status" value="2"/>
</dbReference>
<dbReference type="Gene3D" id="3.10.580.10">
    <property type="entry name" value="CBS-domain"/>
    <property type="match status" value="1"/>
</dbReference>
<keyword evidence="1 2" id="KW-0129">CBS domain</keyword>
<dbReference type="SMART" id="SM00116">
    <property type="entry name" value="CBS"/>
    <property type="match status" value="2"/>
</dbReference>
<dbReference type="RefSeq" id="WP_099619579.1">
    <property type="nucleotide sequence ID" value="NZ_KZ319342.1"/>
</dbReference>
<evidence type="ECO:0000256" key="2">
    <source>
        <dbReference type="PROSITE-ProRule" id="PRU00703"/>
    </source>
</evidence>
<gene>
    <name evidence="4" type="ORF">CLH62_17940</name>
</gene>
<dbReference type="EMBL" id="NTFI01000006">
    <property type="protein sequence ID" value="PHQ24004.1"/>
    <property type="molecule type" value="Genomic_DNA"/>
</dbReference>
<evidence type="ECO:0000313" key="5">
    <source>
        <dbReference type="Proteomes" id="UP000229044"/>
    </source>
</evidence>
<dbReference type="OrthoDB" id="9794094at2"/>
<feature type="domain" description="CBS" evidence="3">
    <location>
        <begin position="72"/>
        <end position="131"/>
    </location>
</feature>
<dbReference type="AlphaFoldDB" id="A0A2G1VBA2"/>
<evidence type="ECO:0000259" key="3">
    <source>
        <dbReference type="PROSITE" id="PS51371"/>
    </source>
</evidence>
<sequence>MKVKEIMVTEVASCSPQHSLQEIAMLMWNNDCGAIPLVDEQEHPVGIITDRDISMGAAIQHKPLWEIRGEDITSHRELYCCGPDDSIQKALQLMEAHEVRRLPVVNQYNQLCGMVSLGDIVSFTGAESSKKAGDKKISSKETMEFLRHISAHHPAHKAPASL</sequence>
<evidence type="ECO:0000256" key="1">
    <source>
        <dbReference type="ARBA" id="ARBA00023122"/>
    </source>
</evidence>
<dbReference type="PANTHER" id="PTHR43080:SF2">
    <property type="entry name" value="CBS DOMAIN-CONTAINING PROTEIN"/>
    <property type="match status" value="1"/>
</dbReference>
<dbReference type="PANTHER" id="PTHR43080">
    <property type="entry name" value="CBS DOMAIN-CONTAINING PROTEIN CBSX3, MITOCHONDRIAL"/>
    <property type="match status" value="1"/>
</dbReference>
<dbReference type="SUPFAM" id="SSF54631">
    <property type="entry name" value="CBS-domain pair"/>
    <property type="match status" value="1"/>
</dbReference>
<dbReference type="InterPro" id="IPR046342">
    <property type="entry name" value="CBS_dom_sf"/>
</dbReference>
<name>A0A2G1VBA2_9GAMM</name>
<organism evidence="4 5">
    <name type="scientific">Marinobacter guineae</name>
    <dbReference type="NCBI Taxonomy" id="432303"/>
    <lineage>
        <taxon>Bacteria</taxon>
        <taxon>Pseudomonadati</taxon>
        <taxon>Pseudomonadota</taxon>
        <taxon>Gammaproteobacteria</taxon>
        <taxon>Pseudomonadales</taxon>
        <taxon>Marinobacteraceae</taxon>
        <taxon>Marinobacter</taxon>
    </lineage>
</organism>
<dbReference type="InterPro" id="IPR051257">
    <property type="entry name" value="Diverse_CBS-Domain"/>
</dbReference>
<dbReference type="Pfam" id="PF00571">
    <property type="entry name" value="CBS"/>
    <property type="match status" value="2"/>
</dbReference>
<evidence type="ECO:0000313" key="4">
    <source>
        <dbReference type="EMBL" id="PHQ24004.1"/>
    </source>
</evidence>
<proteinExistence type="predicted"/>
<reference evidence="4 5" key="1">
    <citation type="submission" date="2017-09" db="EMBL/GenBank/DDBJ databases">
        <title>The draft genome sequences of Marinobacter guineae M3B.</title>
        <authorList>
            <person name="Cao J."/>
        </authorList>
    </citation>
    <scope>NUCLEOTIDE SEQUENCE [LARGE SCALE GENOMIC DNA]</scope>
    <source>
        <strain evidence="4 5">M3B</strain>
    </source>
</reference>
<accession>A0A2G1VBA2</accession>
<comment type="caution">
    <text evidence="4">The sequence shown here is derived from an EMBL/GenBank/DDBJ whole genome shotgun (WGS) entry which is preliminary data.</text>
</comment>
<keyword evidence="5" id="KW-1185">Reference proteome</keyword>
<dbReference type="Proteomes" id="UP000229044">
    <property type="component" value="Unassembled WGS sequence"/>
</dbReference>